<keyword evidence="3" id="KW-1185">Reference proteome</keyword>
<dbReference type="InterPro" id="IPR003593">
    <property type="entry name" value="AAA+_ATPase"/>
</dbReference>
<organism evidence="2 3">
    <name type="scientific">Asanoa hainanensis</name>
    <dbReference type="NCBI Taxonomy" id="560556"/>
    <lineage>
        <taxon>Bacteria</taxon>
        <taxon>Bacillati</taxon>
        <taxon>Actinomycetota</taxon>
        <taxon>Actinomycetes</taxon>
        <taxon>Micromonosporales</taxon>
        <taxon>Micromonosporaceae</taxon>
        <taxon>Asanoa</taxon>
    </lineage>
</organism>
<dbReference type="AlphaFoldDB" id="A0A239M1K9"/>
<dbReference type="InterPro" id="IPR051396">
    <property type="entry name" value="Bact_Antivir_Def_Nuclease"/>
</dbReference>
<dbReference type="PANTHER" id="PTHR43581:SF2">
    <property type="entry name" value="EXCINUCLEASE ATPASE SUBUNIT"/>
    <property type="match status" value="1"/>
</dbReference>
<dbReference type="InterPro" id="IPR017871">
    <property type="entry name" value="ABC_transporter-like_CS"/>
</dbReference>
<dbReference type="PANTHER" id="PTHR43581">
    <property type="entry name" value="ATP/GTP PHOSPHATASE"/>
    <property type="match status" value="1"/>
</dbReference>
<gene>
    <name evidence="2" type="ORF">SAMN05421812_1052</name>
</gene>
<evidence type="ECO:0000313" key="3">
    <source>
        <dbReference type="Proteomes" id="UP000198362"/>
    </source>
</evidence>
<dbReference type="PROSITE" id="PS00211">
    <property type="entry name" value="ABC_TRANSPORTER_1"/>
    <property type="match status" value="1"/>
</dbReference>
<name>A0A239M1K9_9ACTN</name>
<dbReference type="InterPro" id="IPR027417">
    <property type="entry name" value="P-loop_NTPase"/>
</dbReference>
<accession>A0A239M1K9</accession>
<dbReference type="SUPFAM" id="SSF52540">
    <property type="entry name" value="P-loop containing nucleoside triphosphate hydrolases"/>
    <property type="match status" value="1"/>
</dbReference>
<dbReference type="Proteomes" id="UP000198362">
    <property type="component" value="Unassembled WGS sequence"/>
</dbReference>
<dbReference type="Pfam" id="PF13304">
    <property type="entry name" value="AAA_21"/>
    <property type="match status" value="1"/>
</dbReference>
<evidence type="ECO:0000313" key="2">
    <source>
        <dbReference type="EMBL" id="SNT35978.1"/>
    </source>
</evidence>
<dbReference type="EMBL" id="FZPH01000005">
    <property type="protein sequence ID" value="SNT35978.1"/>
    <property type="molecule type" value="Genomic_DNA"/>
</dbReference>
<dbReference type="SMART" id="SM00382">
    <property type="entry name" value="AAA"/>
    <property type="match status" value="1"/>
</dbReference>
<protein>
    <submittedName>
        <fullName evidence="2">AAA domain-containing protein, putative AbiEii toxin, Type IV TA system</fullName>
    </submittedName>
</protein>
<proteinExistence type="predicted"/>
<feature type="domain" description="AAA+ ATPase" evidence="1">
    <location>
        <begin position="26"/>
        <end position="290"/>
    </location>
</feature>
<evidence type="ECO:0000259" key="1">
    <source>
        <dbReference type="SMART" id="SM00382"/>
    </source>
</evidence>
<dbReference type="InterPro" id="IPR003959">
    <property type="entry name" value="ATPase_AAA_core"/>
</dbReference>
<reference evidence="2 3" key="1">
    <citation type="submission" date="2017-06" db="EMBL/GenBank/DDBJ databases">
        <authorList>
            <person name="Kim H.J."/>
            <person name="Triplett B.A."/>
        </authorList>
    </citation>
    <scope>NUCLEOTIDE SEQUENCE [LARGE SCALE GENOMIC DNA]</scope>
    <source>
        <strain evidence="2 3">CGMCC 4.5593</strain>
    </source>
</reference>
<dbReference type="GO" id="GO:0016887">
    <property type="term" value="F:ATP hydrolysis activity"/>
    <property type="evidence" value="ECO:0007669"/>
    <property type="project" value="InterPro"/>
</dbReference>
<sequence>MHLKSIVSTGPIKRFESVRIRDLPPSTRLIFLLGPNGCGKSSIFDTLLLWHHEHGRRAGGWDDQFYLPPGRTRTSGIDIEFHEPLPKDTRAIKALFHYRSAYRYTSQFSVGSLSAMPGLEDSKEVNRSIDEDRGVAQHYARLWGSLVEIAGDRTQTNDLEQIHKLVIDPLAESFNRLFPDLQLESLGHPFQGRGTFYFSKNHVRSFPYVNLSAGEKAAFDLLLDAHLRGAEFPESIFLLDEPESHLNSRVQATILDELIRIGPPKGQIVIATHSLSMMRRGVQLARSRPDEVAFINFNGIPDAFNPDLVPSEPTRHLWQSIHRTSLEDLADLVSPDIVYLVEGSIETATSPDKQAFDSRVLSKIFSDDFPEIEFQSIGNSGQVKRIGHALQASKAIRSEVRRVVDRDGKTPDEIAALEAEGTIVWRQRELENYLLDDEVLEKLCASFELDAGKRQDALSNILAARDQHPPTGVSLDDYKARLKIVYRAAKNNLPAMTQPGSTEYEFLVSTLAPLIKKGMTQYTRLARELKL</sequence>
<dbReference type="Gene3D" id="3.40.50.300">
    <property type="entry name" value="P-loop containing nucleotide triphosphate hydrolases"/>
    <property type="match status" value="2"/>
</dbReference>
<dbReference type="GO" id="GO:0005524">
    <property type="term" value="F:ATP binding"/>
    <property type="evidence" value="ECO:0007669"/>
    <property type="project" value="InterPro"/>
</dbReference>